<feature type="transmembrane region" description="Helical" evidence="1">
    <location>
        <begin position="130"/>
        <end position="152"/>
    </location>
</feature>
<protein>
    <submittedName>
        <fullName evidence="2">DUF2306 domain-containing protein</fullName>
    </submittedName>
</protein>
<evidence type="ECO:0000313" key="3">
    <source>
        <dbReference type="Proteomes" id="UP001560045"/>
    </source>
</evidence>
<keyword evidence="3" id="KW-1185">Reference proteome</keyword>
<dbReference type="InterPro" id="IPR018750">
    <property type="entry name" value="DUF2306_membrane"/>
</dbReference>
<proteinExistence type="predicted"/>
<sequence>MSHLLEPVPPSVMQPDGAGTRRRPNVWLPLLVLLVAAFLLVSLPRYLSLDPAQSLVPVNEGAPLHYPMVVAHVLFGSVALVTACLQLWPSLRRTRPAVHRWSGRVYVFGGILPSALLAVVIAPLGPLNLLGALGATTWGLVALVTTVVGLVAARRRRLAEHRRFMLYSFATAIAILTNRAMFLLLMSVPGIPHDPGLAGAVGGFWAGWLINLGVAHWWLHRHPVPRPQDAPRAGHA</sequence>
<comment type="caution">
    <text evidence="2">The sequence shown here is derived from an EMBL/GenBank/DDBJ whole genome shotgun (WGS) entry which is preliminary data.</text>
</comment>
<dbReference type="RefSeq" id="WP_369210491.1">
    <property type="nucleotide sequence ID" value="NZ_JBFNXQ010000155.1"/>
</dbReference>
<dbReference type="Proteomes" id="UP001560045">
    <property type="component" value="Unassembled WGS sequence"/>
</dbReference>
<dbReference type="EMBL" id="JBFNXQ010000155">
    <property type="protein sequence ID" value="MEX5721697.1"/>
    <property type="molecule type" value="Genomic_DNA"/>
</dbReference>
<evidence type="ECO:0000256" key="1">
    <source>
        <dbReference type="SAM" id="Phobius"/>
    </source>
</evidence>
<organism evidence="2 3">
    <name type="scientific">Geodermatophilus maliterrae</name>
    <dbReference type="NCBI Taxonomy" id="3162531"/>
    <lineage>
        <taxon>Bacteria</taxon>
        <taxon>Bacillati</taxon>
        <taxon>Actinomycetota</taxon>
        <taxon>Actinomycetes</taxon>
        <taxon>Geodermatophilales</taxon>
        <taxon>Geodermatophilaceae</taxon>
        <taxon>Geodermatophilus</taxon>
    </lineage>
</organism>
<keyword evidence="1" id="KW-0812">Transmembrane</keyword>
<gene>
    <name evidence="2" type="ORF">ABQ292_25435</name>
</gene>
<feature type="transmembrane region" description="Helical" evidence="1">
    <location>
        <begin position="26"/>
        <end position="44"/>
    </location>
</feature>
<dbReference type="Pfam" id="PF10067">
    <property type="entry name" value="DUF2306"/>
    <property type="match status" value="1"/>
</dbReference>
<name>A0ABV3XMK8_9ACTN</name>
<feature type="transmembrane region" description="Helical" evidence="1">
    <location>
        <begin position="64"/>
        <end position="85"/>
    </location>
</feature>
<feature type="transmembrane region" description="Helical" evidence="1">
    <location>
        <begin position="105"/>
        <end position="124"/>
    </location>
</feature>
<keyword evidence="1" id="KW-0472">Membrane</keyword>
<reference evidence="2 3" key="1">
    <citation type="submission" date="2024-06" db="EMBL/GenBank/DDBJ databases">
        <title>Draft genome sequence of Geodermatophilus badlandi, a novel member of the Geodermatophilaceae isolated from badland sedimentary rocks in the Red desert, Wyoming, USA.</title>
        <authorList>
            <person name="Ben Tekaya S."/>
            <person name="Nouioui I."/>
            <person name="Flores G.M."/>
            <person name="Shaal M.N."/>
            <person name="Bredoire F."/>
            <person name="Basile F."/>
            <person name="Van Diepen L."/>
            <person name="Ward N.L."/>
        </authorList>
    </citation>
    <scope>NUCLEOTIDE SEQUENCE [LARGE SCALE GENOMIC DNA]</scope>
    <source>
        <strain evidence="2 3">WL48A</strain>
    </source>
</reference>
<feature type="transmembrane region" description="Helical" evidence="1">
    <location>
        <begin position="197"/>
        <end position="219"/>
    </location>
</feature>
<keyword evidence="1" id="KW-1133">Transmembrane helix</keyword>
<evidence type="ECO:0000313" key="2">
    <source>
        <dbReference type="EMBL" id="MEX5721697.1"/>
    </source>
</evidence>
<feature type="transmembrane region" description="Helical" evidence="1">
    <location>
        <begin position="164"/>
        <end position="185"/>
    </location>
</feature>
<accession>A0ABV3XMK8</accession>